<evidence type="ECO:0000313" key="2">
    <source>
        <dbReference type="EMBL" id="QGR18134.1"/>
    </source>
</evidence>
<dbReference type="Proteomes" id="UP000582213">
    <property type="component" value="Unassembled WGS sequence"/>
</dbReference>
<reference evidence="1 4" key="2">
    <citation type="submission" date="2020-08" db="EMBL/GenBank/DDBJ databases">
        <title>Genomic Encyclopedia of Type Strains, Phase IV (KMG-IV): sequencing the most valuable type-strain genomes for metagenomic binning, comparative biology and taxonomic classification.</title>
        <authorList>
            <person name="Goeker M."/>
        </authorList>
    </citation>
    <scope>NUCLEOTIDE SEQUENCE [LARGE SCALE GENOMIC DNA]</scope>
    <source>
        <strain evidence="1 4">DSM 12421</strain>
    </source>
</reference>
<accession>A0A650CJT2</accession>
<dbReference type="KEGG" id="soh:D1869_13740"/>
<dbReference type="GeneID" id="42802327"/>
<evidence type="ECO:0000313" key="1">
    <source>
        <dbReference type="EMBL" id="MBB5254524.1"/>
    </source>
</evidence>
<evidence type="ECO:0000313" key="4">
    <source>
        <dbReference type="Proteomes" id="UP000582213"/>
    </source>
</evidence>
<name>A0A650CJT2_SULOH</name>
<protein>
    <submittedName>
        <fullName evidence="2">Uncharacterized protein</fullName>
    </submittedName>
</protein>
<evidence type="ECO:0000313" key="3">
    <source>
        <dbReference type="Proteomes" id="UP000427373"/>
    </source>
</evidence>
<dbReference type="OrthoDB" id="25415at2157"/>
<dbReference type="RefSeq" id="WP_156015622.1">
    <property type="nucleotide sequence ID" value="NZ_CP045484.1"/>
</dbReference>
<dbReference type="AlphaFoldDB" id="A0A650CJT2"/>
<dbReference type="EMBL" id="CP045484">
    <property type="protein sequence ID" value="QGR18134.1"/>
    <property type="molecule type" value="Genomic_DNA"/>
</dbReference>
<dbReference type="EMBL" id="JACHFY010000017">
    <property type="protein sequence ID" value="MBB5254524.1"/>
    <property type="molecule type" value="Genomic_DNA"/>
</dbReference>
<sequence>MKNKFYLYEEKEYVIVSKSKEKFENSLKYRMKIFKNAIILLNNDIYIFKKDLGVGSFTLIGEIDDLNLEILRMKNLNFLLR</sequence>
<proteinExistence type="predicted"/>
<dbReference type="Proteomes" id="UP000427373">
    <property type="component" value="Chromosome"/>
</dbReference>
<reference evidence="2 3" key="1">
    <citation type="submission" date="2019-10" db="EMBL/GenBank/DDBJ databases">
        <title>Genome Sequences from Six Type Strain Members of the Archaeal Family Sulfolobaceae: Acidianus ambivalens, Acidianus infernus, Metallosphaera prunae, Stygiolobus azoricus, Sulfolobus metallicus, and Sulfurisphaera ohwakuensis.</title>
        <authorList>
            <person name="Counts J.A."/>
            <person name="Kelly R.M."/>
        </authorList>
    </citation>
    <scope>NUCLEOTIDE SEQUENCE [LARGE SCALE GENOMIC DNA]</scope>
    <source>
        <strain evidence="2 3">TA-1</strain>
    </source>
</reference>
<gene>
    <name evidence="2" type="ORF">D1869_13740</name>
    <name evidence="1" type="ORF">HNQ62_002298</name>
</gene>
<organism evidence="2 3">
    <name type="scientific">Sulfurisphaera ohwakuensis</name>
    <dbReference type="NCBI Taxonomy" id="69656"/>
    <lineage>
        <taxon>Archaea</taxon>
        <taxon>Thermoproteota</taxon>
        <taxon>Thermoprotei</taxon>
        <taxon>Sulfolobales</taxon>
        <taxon>Sulfolobaceae</taxon>
        <taxon>Sulfurisphaera</taxon>
    </lineage>
</organism>
<keyword evidence="3" id="KW-1185">Reference proteome</keyword>